<feature type="domain" description="Orotidine 5'-phosphate decarboxylase" evidence="9">
    <location>
        <begin position="17"/>
        <end position="237"/>
    </location>
</feature>
<gene>
    <name evidence="7" type="primary">pyrF</name>
    <name evidence="10" type="ORF">EBB06_04340</name>
</gene>
<reference evidence="10 11" key="1">
    <citation type="submission" date="2018-10" db="EMBL/GenBank/DDBJ databases">
        <title>Draft genome of Fastidiocella sp. strain 375T, a bacterium isolated from a karstic cave dripping water.</title>
        <authorList>
            <person name="Coelho C."/>
            <person name="Verissimo A."/>
            <person name="Tiago I."/>
        </authorList>
    </citation>
    <scope>NUCLEOTIDE SEQUENCE [LARGE SCALE GENOMIC DNA]</scope>
    <source>
        <strain evidence="10 11">CAVE-375</strain>
    </source>
</reference>
<feature type="binding site" evidence="7">
    <location>
        <position position="45"/>
    </location>
    <ligand>
        <name>substrate</name>
    </ligand>
</feature>
<dbReference type="NCBIfam" id="NF001273">
    <property type="entry name" value="PRK00230.1"/>
    <property type="match status" value="1"/>
</dbReference>
<evidence type="ECO:0000256" key="8">
    <source>
        <dbReference type="RuleBase" id="RU000512"/>
    </source>
</evidence>
<name>A0ABY0FFP9_9NEIS</name>
<keyword evidence="5 7" id="KW-0456">Lyase</keyword>
<dbReference type="PANTHER" id="PTHR32119">
    <property type="entry name" value="OROTIDINE 5'-PHOSPHATE DECARBOXYLASE"/>
    <property type="match status" value="1"/>
</dbReference>
<evidence type="ECO:0000256" key="6">
    <source>
        <dbReference type="ARBA" id="ARBA00049157"/>
    </source>
</evidence>
<dbReference type="SUPFAM" id="SSF51366">
    <property type="entry name" value="Ribulose-phoshate binding barrel"/>
    <property type="match status" value="1"/>
</dbReference>
<comment type="catalytic activity">
    <reaction evidence="6 7 8">
        <text>orotidine 5'-phosphate + H(+) = UMP + CO2</text>
        <dbReference type="Rhea" id="RHEA:11596"/>
        <dbReference type="ChEBI" id="CHEBI:15378"/>
        <dbReference type="ChEBI" id="CHEBI:16526"/>
        <dbReference type="ChEBI" id="CHEBI:57538"/>
        <dbReference type="ChEBI" id="CHEBI:57865"/>
        <dbReference type="EC" id="4.1.1.23"/>
    </reaction>
</comment>
<evidence type="ECO:0000256" key="4">
    <source>
        <dbReference type="ARBA" id="ARBA00022975"/>
    </source>
</evidence>
<evidence type="ECO:0000259" key="9">
    <source>
        <dbReference type="SMART" id="SM00934"/>
    </source>
</evidence>
<feature type="binding site" evidence="7">
    <location>
        <position position="222"/>
    </location>
    <ligand>
        <name>substrate</name>
    </ligand>
</feature>
<feature type="binding site" evidence="7">
    <location>
        <position position="23"/>
    </location>
    <ligand>
        <name>substrate</name>
    </ligand>
</feature>
<comment type="pathway">
    <text evidence="2 7 8">Pyrimidine metabolism; UMP biosynthesis via de novo pathway; UMP from orotate: step 2/2.</text>
</comment>
<dbReference type="Proteomes" id="UP000290682">
    <property type="component" value="Unassembled WGS sequence"/>
</dbReference>
<dbReference type="InterPro" id="IPR014732">
    <property type="entry name" value="OMPdecase"/>
</dbReference>
<feature type="binding site" evidence="7">
    <location>
        <position position="131"/>
    </location>
    <ligand>
        <name>substrate</name>
    </ligand>
</feature>
<dbReference type="InterPro" id="IPR018089">
    <property type="entry name" value="OMPdecase_AS"/>
</dbReference>
<keyword evidence="11" id="KW-1185">Reference proteome</keyword>
<dbReference type="InterPro" id="IPR001754">
    <property type="entry name" value="OMPdeCOase_dom"/>
</dbReference>
<dbReference type="RefSeq" id="WP_129211832.1">
    <property type="nucleotide sequence ID" value="NZ_REGR01000002.1"/>
</dbReference>
<feature type="active site" description="Proton donor" evidence="7">
    <location>
        <position position="74"/>
    </location>
</feature>
<evidence type="ECO:0000313" key="11">
    <source>
        <dbReference type="Proteomes" id="UP000290682"/>
    </source>
</evidence>
<evidence type="ECO:0000256" key="5">
    <source>
        <dbReference type="ARBA" id="ARBA00023239"/>
    </source>
</evidence>
<dbReference type="EC" id="4.1.1.23" evidence="7"/>
<dbReference type="EMBL" id="REGR01000002">
    <property type="protein sequence ID" value="RXZ45127.1"/>
    <property type="molecule type" value="Genomic_DNA"/>
</dbReference>
<keyword evidence="4 7" id="KW-0665">Pyrimidine biosynthesis</keyword>
<dbReference type="InterPro" id="IPR011060">
    <property type="entry name" value="RibuloseP-bd_barrel"/>
</dbReference>
<dbReference type="InterPro" id="IPR013785">
    <property type="entry name" value="Aldolase_TIM"/>
</dbReference>
<protein>
    <recommendedName>
        <fullName evidence="7">Orotidine 5'-phosphate decarboxylase</fullName>
        <ecNumber evidence="7">4.1.1.23</ecNumber>
    </recommendedName>
    <alternativeName>
        <fullName evidence="7">OMP decarboxylase</fullName>
        <shortName evidence="7">OMPDCase</shortName>
        <shortName evidence="7">OMPdecase</shortName>
    </alternativeName>
</protein>
<evidence type="ECO:0000256" key="2">
    <source>
        <dbReference type="ARBA" id="ARBA00004861"/>
    </source>
</evidence>
<dbReference type="Gene3D" id="3.20.20.70">
    <property type="entry name" value="Aldolase class I"/>
    <property type="match status" value="1"/>
</dbReference>
<comment type="function">
    <text evidence="1 7">Catalyzes the decarboxylation of orotidine 5'-monophosphate (OMP) to uridine 5'-monophosphate (UMP).</text>
</comment>
<dbReference type="HAMAP" id="MF_01200_B">
    <property type="entry name" value="OMPdecase_type1_B"/>
    <property type="match status" value="1"/>
</dbReference>
<evidence type="ECO:0000256" key="7">
    <source>
        <dbReference type="HAMAP-Rule" id="MF_01200"/>
    </source>
</evidence>
<feature type="binding site" evidence="7">
    <location>
        <position position="201"/>
    </location>
    <ligand>
        <name>substrate</name>
    </ligand>
</feature>
<evidence type="ECO:0000256" key="1">
    <source>
        <dbReference type="ARBA" id="ARBA00002356"/>
    </source>
</evidence>
<proteinExistence type="inferred from homology"/>
<feature type="binding site" evidence="7">
    <location>
        <begin position="72"/>
        <end position="81"/>
    </location>
    <ligand>
        <name>substrate</name>
    </ligand>
</feature>
<dbReference type="CDD" id="cd04725">
    <property type="entry name" value="OMP_decarboxylase_like"/>
    <property type="match status" value="1"/>
</dbReference>
<dbReference type="SMART" id="SM00934">
    <property type="entry name" value="OMPdecase"/>
    <property type="match status" value="1"/>
</dbReference>
<comment type="similarity">
    <text evidence="7">Belongs to the OMP decarboxylase family. Type 1 subfamily.</text>
</comment>
<dbReference type="PROSITE" id="PS00156">
    <property type="entry name" value="OMPDECASE"/>
    <property type="match status" value="1"/>
</dbReference>
<feature type="binding site" evidence="7">
    <location>
        <position position="192"/>
    </location>
    <ligand>
        <name>substrate</name>
    </ligand>
</feature>
<sequence length="248" mass="25938">MNPLIASPAGAHSPASPVIVALDFPNEAAALAFVSRLDPAACRVKVGKELFTASGRGLIEKLVARGFEVFLDLKFHDIPNTVAHACKIAAELGVWLVDVHASGGRRMMSAAREALEAYSQRPMLIGVTVLTSMEAADLAEIGITVSPQEQVLRLATLTRDSGLDGVVCSAQEASLLKPALGADFKLVTPGIRLAGAAGDDQRRVMTPVAALEGGADYLVIGRPITQSADPLATLATINADIAMYKQSI</sequence>
<comment type="subunit">
    <text evidence="7">Homodimer.</text>
</comment>
<dbReference type="PANTHER" id="PTHR32119:SF2">
    <property type="entry name" value="OROTIDINE 5'-PHOSPHATE DECARBOXYLASE"/>
    <property type="match status" value="1"/>
</dbReference>
<comment type="caution">
    <text evidence="10">The sequence shown here is derived from an EMBL/GenBank/DDBJ whole genome shotgun (WGS) entry which is preliminary data.</text>
</comment>
<evidence type="ECO:0000256" key="3">
    <source>
        <dbReference type="ARBA" id="ARBA00022793"/>
    </source>
</evidence>
<dbReference type="GO" id="GO:0004590">
    <property type="term" value="F:orotidine-5'-phosphate decarboxylase activity"/>
    <property type="evidence" value="ECO:0007669"/>
    <property type="project" value="UniProtKB-EC"/>
</dbReference>
<keyword evidence="3 7" id="KW-0210">Decarboxylase</keyword>
<dbReference type="NCBIfam" id="TIGR01740">
    <property type="entry name" value="pyrF"/>
    <property type="match status" value="1"/>
</dbReference>
<dbReference type="Pfam" id="PF00215">
    <property type="entry name" value="OMPdecase"/>
    <property type="match status" value="1"/>
</dbReference>
<evidence type="ECO:0000313" key="10">
    <source>
        <dbReference type="EMBL" id="RXZ45127.1"/>
    </source>
</evidence>
<organism evidence="10 11">
    <name type="scientific">Crenobacter cavernae</name>
    <dbReference type="NCBI Taxonomy" id="2290923"/>
    <lineage>
        <taxon>Bacteria</taxon>
        <taxon>Pseudomonadati</taxon>
        <taxon>Pseudomonadota</taxon>
        <taxon>Betaproteobacteria</taxon>
        <taxon>Neisseriales</taxon>
        <taxon>Neisseriaceae</taxon>
        <taxon>Crenobacter</taxon>
    </lineage>
</organism>
<accession>A0ABY0FFP9</accession>
<feature type="binding site" evidence="7">
    <location>
        <position position="221"/>
    </location>
    <ligand>
        <name>substrate</name>
    </ligand>
</feature>
<dbReference type="InterPro" id="IPR047596">
    <property type="entry name" value="OMPdecase_bac"/>
</dbReference>